<dbReference type="GO" id="GO:0003676">
    <property type="term" value="F:nucleic acid binding"/>
    <property type="evidence" value="ECO:0007669"/>
    <property type="project" value="InterPro"/>
</dbReference>
<dbReference type="OrthoDB" id="10250935at2759"/>
<dbReference type="SUPFAM" id="SSF53098">
    <property type="entry name" value="Ribonuclease H-like"/>
    <property type="match status" value="1"/>
</dbReference>
<keyword evidence="2" id="KW-0378">Hydrolase</keyword>
<reference evidence="4 5" key="1">
    <citation type="submission" date="2020-06" db="EMBL/GenBank/DDBJ databases">
        <authorList>
            <person name="Li R."/>
            <person name="Bekaert M."/>
        </authorList>
    </citation>
    <scope>NUCLEOTIDE SEQUENCE [LARGE SCALE GENOMIC DNA]</scope>
    <source>
        <strain evidence="5">wild</strain>
    </source>
</reference>
<dbReference type="GO" id="GO:0008408">
    <property type="term" value="F:3'-5' exonuclease activity"/>
    <property type="evidence" value="ECO:0007669"/>
    <property type="project" value="TreeGrafter"/>
</dbReference>
<protein>
    <submittedName>
        <fullName evidence="4">Uncharacterized protein</fullName>
    </submittedName>
</protein>
<dbReference type="AlphaFoldDB" id="A0A6J8AW77"/>
<dbReference type="Proteomes" id="UP000507470">
    <property type="component" value="Unassembled WGS sequence"/>
</dbReference>
<dbReference type="Gene3D" id="3.30.420.10">
    <property type="entry name" value="Ribonuclease H-like superfamily/Ribonuclease H"/>
    <property type="match status" value="1"/>
</dbReference>
<evidence type="ECO:0000256" key="1">
    <source>
        <dbReference type="ARBA" id="ARBA00022722"/>
    </source>
</evidence>
<sequence length="235" mass="26970">MRKRKLQNQFKGTTEVKRKKFLKLNVQKQEQVVGEVREGVTYQTAIDIQPTSAADITMISAPIIPPVLNSINIDDGSYTRVFFDLETSSLAMDCDILQISAIYNDNLFNQYITPTRSINKYASEVTGLTVSHNFLCYNGHRVDSCLPQQALQNFMFWLHNIPSQKLTLLGHKCKRFDMPRLMNTLKTIQSCSFICKKVSGFIDTLPLFRTKFPDLKEPQTRATCTDYFEEHLQSP</sequence>
<keyword evidence="3" id="KW-0269">Exonuclease</keyword>
<keyword evidence="5" id="KW-1185">Reference proteome</keyword>
<proteinExistence type="predicted"/>
<evidence type="ECO:0000313" key="5">
    <source>
        <dbReference type="Proteomes" id="UP000507470"/>
    </source>
</evidence>
<evidence type="ECO:0000313" key="4">
    <source>
        <dbReference type="EMBL" id="CAC5372924.1"/>
    </source>
</evidence>
<evidence type="ECO:0000256" key="3">
    <source>
        <dbReference type="ARBA" id="ARBA00022839"/>
    </source>
</evidence>
<dbReference type="PANTHER" id="PTHR30231:SF4">
    <property type="entry name" value="PROTEIN NEN2"/>
    <property type="match status" value="1"/>
</dbReference>
<gene>
    <name evidence="4" type="ORF">MCOR_10855</name>
</gene>
<dbReference type="EMBL" id="CACVKT020001876">
    <property type="protein sequence ID" value="CAC5372924.1"/>
    <property type="molecule type" value="Genomic_DNA"/>
</dbReference>
<organism evidence="4 5">
    <name type="scientific">Mytilus coruscus</name>
    <name type="common">Sea mussel</name>
    <dbReference type="NCBI Taxonomy" id="42192"/>
    <lineage>
        <taxon>Eukaryota</taxon>
        <taxon>Metazoa</taxon>
        <taxon>Spiralia</taxon>
        <taxon>Lophotrochozoa</taxon>
        <taxon>Mollusca</taxon>
        <taxon>Bivalvia</taxon>
        <taxon>Autobranchia</taxon>
        <taxon>Pteriomorphia</taxon>
        <taxon>Mytilida</taxon>
        <taxon>Mytiloidea</taxon>
        <taxon>Mytilidae</taxon>
        <taxon>Mytilinae</taxon>
        <taxon>Mytilus</taxon>
    </lineage>
</organism>
<dbReference type="InterPro" id="IPR036397">
    <property type="entry name" value="RNaseH_sf"/>
</dbReference>
<keyword evidence="1" id="KW-0540">Nuclease</keyword>
<name>A0A6J8AW77_MYTCO</name>
<evidence type="ECO:0000256" key="2">
    <source>
        <dbReference type="ARBA" id="ARBA00022801"/>
    </source>
</evidence>
<accession>A0A6J8AW77</accession>
<dbReference type="PANTHER" id="PTHR30231">
    <property type="entry name" value="DNA POLYMERASE III SUBUNIT EPSILON"/>
    <property type="match status" value="1"/>
</dbReference>
<dbReference type="InterPro" id="IPR012337">
    <property type="entry name" value="RNaseH-like_sf"/>
</dbReference>